<name>A0ABP7TMS8_9SPHN</name>
<evidence type="ECO:0000313" key="2">
    <source>
        <dbReference type="EMBL" id="GAA4028548.1"/>
    </source>
</evidence>
<dbReference type="Proteomes" id="UP001424459">
    <property type="component" value="Unassembled WGS sequence"/>
</dbReference>
<accession>A0ABP7TMS8</accession>
<protein>
    <submittedName>
        <fullName evidence="2">Uncharacterized protein</fullName>
    </submittedName>
</protein>
<dbReference type="InterPro" id="IPR038360">
    <property type="entry name" value="DUF4844_sf"/>
</dbReference>
<comment type="caution">
    <text evidence="2">The sequence shown here is derived from an EMBL/GenBank/DDBJ whole genome shotgun (WGS) entry which is preliminary data.</text>
</comment>
<feature type="chain" id="PRO_5046455069" evidence="1">
    <location>
        <begin position="21"/>
        <end position="134"/>
    </location>
</feature>
<reference evidence="3" key="1">
    <citation type="journal article" date="2019" name="Int. J. Syst. Evol. Microbiol.">
        <title>The Global Catalogue of Microorganisms (GCM) 10K type strain sequencing project: providing services to taxonomists for standard genome sequencing and annotation.</title>
        <authorList>
            <consortium name="The Broad Institute Genomics Platform"/>
            <consortium name="The Broad Institute Genome Sequencing Center for Infectious Disease"/>
            <person name="Wu L."/>
            <person name="Ma J."/>
        </authorList>
    </citation>
    <scope>NUCLEOTIDE SEQUENCE [LARGE SCALE GENOMIC DNA]</scope>
    <source>
        <strain evidence="3">JCM 17564</strain>
    </source>
</reference>
<dbReference type="PROSITE" id="PS51257">
    <property type="entry name" value="PROKAR_LIPOPROTEIN"/>
    <property type="match status" value="1"/>
</dbReference>
<keyword evidence="1" id="KW-0732">Signal</keyword>
<organism evidence="2 3">
    <name type="scientific">Sphingomonas rosea</name>
    <dbReference type="NCBI Taxonomy" id="335605"/>
    <lineage>
        <taxon>Bacteria</taxon>
        <taxon>Pseudomonadati</taxon>
        <taxon>Pseudomonadota</taxon>
        <taxon>Alphaproteobacteria</taxon>
        <taxon>Sphingomonadales</taxon>
        <taxon>Sphingomonadaceae</taxon>
        <taxon>Sphingomonas</taxon>
    </lineage>
</organism>
<proteinExistence type="predicted"/>
<evidence type="ECO:0000313" key="3">
    <source>
        <dbReference type="Proteomes" id="UP001424459"/>
    </source>
</evidence>
<sequence length="134" mass="14656">MRRHFLAVAFLLSLSSCGSAAPPPPKRPALSAILKETKFLPVGDDYTGADRPEDRRPLQDAVDSAIRDISGLPEPLDADAVRSRLSTLLQKTDLYATEDRDEVGRYVIRIWRAAGLKGDSGLFPVGDERALARP</sequence>
<feature type="signal peptide" evidence="1">
    <location>
        <begin position="1"/>
        <end position="20"/>
    </location>
</feature>
<dbReference type="Gene3D" id="1.20.1480.40">
    <property type="entry name" value="Uncharacterised protein PF16133, DUF4844"/>
    <property type="match status" value="1"/>
</dbReference>
<keyword evidence="3" id="KW-1185">Reference proteome</keyword>
<dbReference type="EMBL" id="BAABBR010000001">
    <property type="protein sequence ID" value="GAA4028548.1"/>
    <property type="molecule type" value="Genomic_DNA"/>
</dbReference>
<evidence type="ECO:0000256" key="1">
    <source>
        <dbReference type="SAM" id="SignalP"/>
    </source>
</evidence>
<gene>
    <name evidence="2" type="ORF">GCM10022281_04400</name>
</gene>